<reference evidence="1" key="1">
    <citation type="submission" date="2016-10" db="EMBL/GenBank/DDBJ databases">
        <authorList>
            <person name="de Groot N.N."/>
        </authorList>
    </citation>
    <scope>NUCLEOTIDE SEQUENCE</scope>
</reference>
<dbReference type="EMBL" id="FPHF01000028">
    <property type="protein sequence ID" value="SFV54784.1"/>
    <property type="molecule type" value="Genomic_DNA"/>
</dbReference>
<gene>
    <name evidence="1" type="ORF">MNB_SM-4-1731</name>
</gene>
<accession>A0A1W1BMM2</accession>
<proteinExistence type="predicted"/>
<name>A0A1W1BMM2_9ZZZZ</name>
<organism evidence="1">
    <name type="scientific">hydrothermal vent metagenome</name>
    <dbReference type="NCBI Taxonomy" id="652676"/>
    <lineage>
        <taxon>unclassified sequences</taxon>
        <taxon>metagenomes</taxon>
        <taxon>ecological metagenomes</taxon>
    </lineage>
</organism>
<dbReference type="SUPFAM" id="SSF53067">
    <property type="entry name" value="Actin-like ATPase domain"/>
    <property type="match status" value="1"/>
</dbReference>
<protein>
    <submittedName>
        <fullName evidence="1">TsaB protein, required for threonylcarbamoyladenosine (T(6)A) formation in tRNA</fullName>
    </submittedName>
</protein>
<dbReference type="AlphaFoldDB" id="A0A1W1BMM2"/>
<evidence type="ECO:0000313" key="1">
    <source>
        <dbReference type="EMBL" id="SFV54784.1"/>
    </source>
</evidence>
<dbReference type="InterPro" id="IPR043129">
    <property type="entry name" value="ATPase_NBD"/>
</dbReference>
<dbReference type="Gene3D" id="3.30.420.40">
    <property type="match status" value="1"/>
</dbReference>
<sequence length="154" mass="17279">MLKTVDILLIALTSPIKIGVYENSKLIENIESEERSSDILPLIFKDLQEKYRLEKLFYANGPGSFMAIKVAYIFLKSLSILKNIPLFATDAFYFNKNGPIKAIGKLHFVKIASEIKTQKLEIAPEVVFSLPDVLDYNEFSTDAAPLYMIGAVGQ</sequence>